<dbReference type="GO" id="GO:0051239">
    <property type="term" value="P:regulation of multicellular organismal process"/>
    <property type="evidence" value="ECO:0007669"/>
    <property type="project" value="UniProtKB-ARBA"/>
</dbReference>
<protein>
    <submittedName>
        <fullName evidence="4">MH2 domain-containing protein</fullName>
    </submittedName>
</protein>
<dbReference type="Proteomes" id="UP000492821">
    <property type="component" value="Unassembled WGS sequence"/>
</dbReference>
<dbReference type="PANTHER" id="PTHR22742">
    <property type="entry name" value="EXPANSION, ISOFORM A-RELATED"/>
    <property type="match status" value="1"/>
</dbReference>
<feature type="compositionally biased region" description="Polar residues" evidence="1">
    <location>
        <begin position="1"/>
        <end position="37"/>
    </location>
</feature>
<accession>A0A7E4VHF7</accession>
<dbReference type="Gene3D" id="2.60.200.10">
    <property type="match status" value="1"/>
</dbReference>
<evidence type="ECO:0000256" key="1">
    <source>
        <dbReference type="SAM" id="MobiDB-lite"/>
    </source>
</evidence>
<feature type="domain" description="MH2" evidence="2">
    <location>
        <begin position="106"/>
        <end position="310"/>
    </location>
</feature>
<dbReference type="AlphaFoldDB" id="A0A7E4VHF7"/>
<reference evidence="3" key="1">
    <citation type="journal article" date="2013" name="Genetics">
        <title>The draft genome and transcriptome of Panagrellus redivivus are shaped by the harsh demands of a free-living lifestyle.</title>
        <authorList>
            <person name="Srinivasan J."/>
            <person name="Dillman A.R."/>
            <person name="Macchietto M.G."/>
            <person name="Heikkinen L."/>
            <person name="Lakso M."/>
            <person name="Fracchia K.M."/>
            <person name="Antoshechkin I."/>
            <person name="Mortazavi A."/>
            <person name="Wong G."/>
            <person name="Sternberg P.W."/>
        </authorList>
    </citation>
    <scope>NUCLEOTIDE SEQUENCE [LARGE SCALE GENOMIC DNA]</scope>
    <source>
        <strain evidence="3">MT8872</strain>
    </source>
</reference>
<dbReference type="Pfam" id="PF03166">
    <property type="entry name" value="MH2"/>
    <property type="match status" value="1"/>
</dbReference>
<feature type="compositionally biased region" description="Low complexity" evidence="1">
    <location>
        <begin position="446"/>
        <end position="462"/>
    </location>
</feature>
<dbReference type="GO" id="GO:0009791">
    <property type="term" value="P:post-embryonic development"/>
    <property type="evidence" value="ECO:0007669"/>
    <property type="project" value="UniProtKB-ARBA"/>
</dbReference>
<evidence type="ECO:0000259" key="2">
    <source>
        <dbReference type="PROSITE" id="PS51076"/>
    </source>
</evidence>
<sequence>MSTTTAESPPDSQSNTLQRSHAASERNATSHRSNTVSPHRRLQSQRVSRAGLVYGSSFSRGSCLDGARRFAADLEDMWYDSERFQLDHINEVLSKLNDGSLDDEIWGKIVVMERCKRIAKAYLRKTTVIVDGGEEEFDGKTLGFNYFNNPLRDEYTKELRSKIGDGVIIKMDNQGNIKAMARGSTPVFVQGWKDGKTHCTSDKVIRNQGKLITKTGTGAVSDEDRVVKIFDMRRFKQCVERDPYESESDARNLLLKTCVRVALVKDGGAADPMKTPCWFMIINLVALDMLKTKLPSVCISPILNPIHSNTDSSRLSRIMSQVSLVPPHHSASASDLYSNPAALTQLIAAAVQQANNTYVASQPAGLNVEQLAQIANTLTNPAVLAAAVQQNFQKGHHASTNLSMSTSTSSAIGPNRRQRRNRSFSDSDSELETRTAPIRGPSANYGSTTGSSSGISGVGHSTPRSKGAKSMEALHQQSKSPRRESESLKAPQVGNKDRLGRPLRPKLSESLFENPKQPAETTAVKPWKSCASTTSDYDSNREVFDSGSWSSNSRVSTNSRDDEEPRSYSPSIGSESDQHLAVPENQDDGRRNSVPNAIAEQAGWF</sequence>
<dbReference type="SMART" id="SM00524">
    <property type="entry name" value="DWB"/>
    <property type="match status" value="1"/>
</dbReference>
<dbReference type="SUPFAM" id="SSF49879">
    <property type="entry name" value="SMAD/FHA domain"/>
    <property type="match status" value="1"/>
</dbReference>
<dbReference type="GO" id="GO:0050793">
    <property type="term" value="P:regulation of developmental process"/>
    <property type="evidence" value="ECO:0007669"/>
    <property type="project" value="UniProtKB-ARBA"/>
</dbReference>
<organism evidence="3 4">
    <name type="scientific">Panagrellus redivivus</name>
    <name type="common">Microworm</name>
    <dbReference type="NCBI Taxonomy" id="6233"/>
    <lineage>
        <taxon>Eukaryota</taxon>
        <taxon>Metazoa</taxon>
        <taxon>Ecdysozoa</taxon>
        <taxon>Nematoda</taxon>
        <taxon>Chromadorea</taxon>
        <taxon>Rhabditida</taxon>
        <taxon>Tylenchina</taxon>
        <taxon>Panagrolaimomorpha</taxon>
        <taxon>Panagrolaimoidea</taxon>
        <taxon>Panagrolaimidae</taxon>
        <taxon>Panagrellus</taxon>
    </lineage>
</organism>
<dbReference type="WBParaSite" id="Pan_g20870.t1">
    <property type="protein sequence ID" value="Pan_g20870.t1"/>
    <property type="gene ID" value="Pan_g20870"/>
</dbReference>
<feature type="compositionally biased region" description="Low complexity" evidence="1">
    <location>
        <begin position="399"/>
        <end position="410"/>
    </location>
</feature>
<evidence type="ECO:0000313" key="4">
    <source>
        <dbReference type="WBParaSite" id="Pan_g20870.t1"/>
    </source>
</evidence>
<dbReference type="InterPro" id="IPR008984">
    <property type="entry name" value="SMAD_FHA_dom_sf"/>
</dbReference>
<feature type="region of interest" description="Disordered" evidence="1">
    <location>
        <begin position="397"/>
        <end position="605"/>
    </location>
</feature>
<dbReference type="PANTHER" id="PTHR22742:SF2">
    <property type="entry name" value="EXPANSION, ISOFORM A-RELATED"/>
    <property type="match status" value="1"/>
</dbReference>
<dbReference type="FunFam" id="2.60.200.10:FF:000006">
    <property type="entry name" value="Expansion, isoform A"/>
    <property type="match status" value="1"/>
</dbReference>
<feature type="region of interest" description="Disordered" evidence="1">
    <location>
        <begin position="1"/>
        <end position="44"/>
    </location>
</feature>
<keyword evidence="3" id="KW-1185">Reference proteome</keyword>
<dbReference type="GO" id="GO:0006355">
    <property type="term" value="P:regulation of DNA-templated transcription"/>
    <property type="evidence" value="ECO:0007669"/>
    <property type="project" value="InterPro"/>
</dbReference>
<dbReference type="InterPro" id="IPR017855">
    <property type="entry name" value="SMAD-like_dom_sf"/>
</dbReference>
<reference evidence="4" key="2">
    <citation type="submission" date="2020-10" db="UniProtKB">
        <authorList>
            <consortium name="WormBaseParasite"/>
        </authorList>
    </citation>
    <scope>IDENTIFICATION</scope>
</reference>
<proteinExistence type="predicted"/>
<name>A0A7E4VHF7_PANRE</name>
<feature type="compositionally biased region" description="Low complexity" evidence="1">
    <location>
        <begin position="546"/>
        <end position="558"/>
    </location>
</feature>
<dbReference type="PROSITE" id="PS51076">
    <property type="entry name" value="MH2"/>
    <property type="match status" value="1"/>
</dbReference>
<evidence type="ECO:0000313" key="3">
    <source>
        <dbReference type="Proteomes" id="UP000492821"/>
    </source>
</evidence>
<dbReference type="InterPro" id="IPR001132">
    <property type="entry name" value="SMAD_dom_Dwarfin-type"/>
</dbReference>